<accession>A0ABT6L817</accession>
<dbReference type="RefSeq" id="WP_280835615.1">
    <property type="nucleotide sequence ID" value="NZ_JARXVE010000014.1"/>
</dbReference>
<keyword evidence="3" id="KW-1185">Reference proteome</keyword>
<evidence type="ECO:0000313" key="2">
    <source>
        <dbReference type="EMBL" id="MDH6199050.1"/>
    </source>
</evidence>
<dbReference type="Proteomes" id="UP001160130">
    <property type="component" value="Unassembled WGS sequence"/>
</dbReference>
<keyword evidence="1" id="KW-1133">Transmembrane helix</keyword>
<comment type="caution">
    <text evidence="2">The sequence shown here is derived from an EMBL/GenBank/DDBJ whole genome shotgun (WGS) entry which is preliminary data.</text>
</comment>
<keyword evidence="1" id="KW-0472">Membrane</keyword>
<reference evidence="2 3" key="1">
    <citation type="submission" date="2023-04" db="EMBL/GenBank/DDBJ databases">
        <title>Forest soil microbial communities from Buena Vista Peninsula, Colon Province, Panama.</title>
        <authorList>
            <person name="Bouskill N."/>
        </authorList>
    </citation>
    <scope>NUCLEOTIDE SEQUENCE [LARGE SCALE GENOMIC DNA]</scope>
    <source>
        <strain evidence="2 3">AC80</strain>
    </source>
</reference>
<gene>
    <name evidence="2" type="ORF">M2272_005717</name>
</gene>
<protein>
    <recommendedName>
        <fullName evidence="4">DUF5652 domain-containing protein</fullName>
    </recommendedName>
</protein>
<feature type="transmembrane region" description="Helical" evidence="1">
    <location>
        <begin position="50"/>
        <end position="70"/>
    </location>
</feature>
<evidence type="ECO:0008006" key="4">
    <source>
        <dbReference type="Google" id="ProtNLM"/>
    </source>
</evidence>
<dbReference type="EMBL" id="JARXVE010000014">
    <property type="protein sequence ID" value="MDH6199050.1"/>
    <property type="molecule type" value="Genomic_DNA"/>
</dbReference>
<evidence type="ECO:0000313" key="3">
    <source>
        <dbReference type="Proteomes" id="UP001160130"/>
    </source>
</evidence>
<sequence length="74" mass="7873">MAKKRWRDLSPTTKAAVITMAAVDAGLRAWALRDLAGRDAEHVNGPKWMWGGALGLLGTSGVLPAVYLIAGRKS</sequence>
<keyword evidence="1" id="KW-0812">Transmembrane</keyword>
<proteinExistence type="predicted"/>
<evidence type="ECO:0000256" key="1">
    <source>
        <dbReference type="SAM" id="Phobius"/>
    </source>
</evidence>
<organism evidence="2 3">
    <name type="scientific">Mycolicibacterium frederiksbergense</name>
    <dbReference type="NCBI Taxonomy" id="117567"/>
    <lineage>
        <taxon>Bacteria</taxon>
        <taxon>Bacillati</taxon>
        <taxon>Actinomycetota</taxon>
        <taxon>Actinomycetes</taxon>
        <taxon>Mycobacteriales</taxon>
        <taxon>Mycobacteriaceae</taxon>
        <taxon>Mycolicibacterium</taxon>
    </lineage>
</organism>
<name>A0ABT6L817_9MYCO</name>